<reference evidence="5" key="1">
    <citation type="journal article" date="2014" name="Genome Announc.">
        <title>Draft Genome Sequences of Three Alkaliphilic Bacillus Strains, Bacillus wakoensis JCM 9140T, Bacillus akibai JCM 9157T, and Bacillus hemicellulosilyticus JCM 9152T.</title>
        <authorList>
            <person name="Yuki M."/>
            <person name="Oshima K."/>
            <person name="Suda W."/>
            <person name="Oshida Y."/>
            <person name="Kitamura K."/>
            <person name="Iida T."/>
            <person name="Hattori M."/>
            <person name="Ohkuma M."/>
        </authorList>
    </citation>
    <scope>NUCLEOTIDE SEQUENCE [LARGE SCALE GENOMIC DNA]</scope>
    <source>
        <strain evidence="5">JCM 9152</strain>
    </source>
</reference>
<evidence type="ECO:0000256" key="2">
    <source>
        <dbReference type="SAM" id="Phobius"/>
    </source>
</evidence>
<evidence type="ECO:0000313" key="6">
    <source>
        <dbReference type="Proteomes" id="UP000018895"/>
    </source>
</evidence>
<dbReference type="InterPro" id="IPR014721">
    <property type="entry name" value="Ribsml_uS5_D2-typ_fold_subgr"/>
</dbReference>
<evidence type="ECO:0000313" key="5">
    <source>
        <dbReference type="EMBL" id="GAE29133.1"/>
    </source>
</evidence>
<dbReference type="RefSeq" id="WP_052015497.1">
    <property type="nucleotide sequence ID" value="NZ_BAUU01000003.1"/>
</dbReference>
<feature type="transmembrane region" description="Helical" evidence="2">
    <location>
        <begin position="14"/>
        <end position="33"/>
    </location>
</feature>
<proteinExistence type="inferred from homology"/>
<comment type="similarity">
    <text evidence="1">Belongs to the peptidase S16 family.</text>
</comment>
<dbReference type="SUPFAM" id="SSF50156">
    <property type="entry name" value="PDZ domain-like"/>
    <property type="match status" value="1"/>
</dbReference>
<dbReference type="STRING" id="1236971.JCM9152_474"/>
<dbReference type="Pfam" id="PF13180">
    <property type="entry name" value="PDZ_2"/>
    <property type="match status" value="1"/>
</dbReference>
<dbReference type="InterPro" id="IPR027065">
    <property type="entry name" value="Lon_Prtase"/>
</dbReference>
<keyword evidence="1" id="KW-0378">Hydrolase</keyword>
<feature type="domain" description="PDZ" evidence="3">
    <location>
        <begin position="105"/>
        <end position="190"/>
    </location>
</feature>
<keyword evidence="6" id="KW-1185">Reference proteome</keyword>
<comment type="caution">
    <text evidence="5">The sequence shown here is derived from an EMBL/GenBank/DDBJ whole genome shotgun (WGS) entry which is preliminary data.</text>
</comment>
<dbReference type="PROSITE" id="PS51786">
    <property type="entry name" value="LON_PROTEOLYTIC"/>
    <property type="match status" value="1"/>
</dbReference>
<keyword evidence="2" id="KW-0472">Membrane</keyword>
<dbReference type="Gene3D" id="3.30.230.10">
    <property type="match status" value="1"/>
</dbReference>
<dbReference type="SUPFAM" id="SSF54211">
    <property type="entry name" value="Ribosomal protein S5 domain 2-like"/>
    <property type="match status" value="1"/>
</dbReference>
<dbReference type="InterPro" id="IPR020568">
    <property type="entry name" value="Ribosomal_Su5_D2-typ_SF"/>
</dbReference>
<dbReference type="InterPro" id="IPR001478">
    <property type="entry name" value="PDZ"/>
</dbReference>
<keyword evidence="1 5" id="KW-0645">Protease</keyword>
<dbReference type="GO" id="GO:0005524">
    <property type="term" value="F:ATP binding"/>
    <property type="evidence" value="ECO:0007669"/>
    <property type="project" value="InterPro"/>
</dbReference>
<accession>W4QBS2</accession>
<dbReference type="EC" id="3.4.21.53" evidence="1"/>
<evidence type="ECO:0000259" key="4">
    <source>
        <dbReference type="PROSITE" id="PS51786"/>
    </source>
</evidence>
<dbReference type="InterPro" id="IPR036034">
    <property type="entry name" value="PDZ_sf"/>
</dbReference>
<evidence type="ECO:0000256" key="1">
    <source>
        <dbReference type="PROSITE-ProRule" id="PRU01122"/>
    </source>
</evidence>
<dbReference type="PROSITE" id="PS50106">
    <property type="entry name" value="PDZ"/>
    <property type="match status" value="1"/>
</dbReference>
<keyword evidence="1" id="KW-0720">Serine protease</keyword>
<dbReference type="GO" id="GO:0004176">
    <property type="term" value="F:ATP-dependent peptidase activity"/>
    <property type="evidence" value="ECO:0007669"/>
    <property type="project" value="UniProtKB-UniRule"/>
</dbReference>
<dbReference type="GO" id="GO:0006508">
    <property type="term" value="P:proteolysis"/>
    <property type="evidence" value="ECO:0007669"/>
    <property type="project" value="UniProtKB-KW"/>
</dbReference>
<dbReference type="OrthoDB" id="2356897at2"/>
<dbReference type="Pfam" id="PF05362">
    <property type="entry name" value="Lon_C"/>
    <property type="match status" value="1"/>
</dbReference>
<comment type="catalytic activity">
    <reaction evidence="1">
        <text>Hydrolysis of proteins in presence of ATP.</text>
        <dbReference type="EC" id="3.4.21.53"/>
    </reaction>
</comment>
<dbReference type="EMBL" id="BAUU01000003">
    <property type="protein sequence ID" value="GAE29133.1"/>
    <property type="molecule type" value="Genomic_DNA"/>
</dbReference>
<keyword evidence="2" id="KW-1133">Transmembrane helix</keyword>
<keyword evidence="2" id="KW-0812">Transmembrane</keyword>
<dbReference type="GO" id="GO:0030163">
    <property type="term" value="P:protein catabolic process"/>
    <property type="evidence" value="ECO:0007669"/>
    <property type="project" value="InterPro"/>
</dbReference>
<organism evidence="5 6">
    <name type="scientific">Halalkalibacter hemicellulosilyticusJCM 9152</name>
    <dbReference type="NCBI Taxonomy" id="1236971"/>
    <lineage>
        <taxon>Bacteria</taxon>
        <taxon>Bacillati</taxon>
        <taxon>Bacillota</taxon>
        <taxon>Bacilli</taxon>
        <taxon>Bacillales</taxon>
        <taxon>Bacillaceae</taxon>
        <taxon>Halalkalibacter</taxon>
    </lineage>
</organism>
<dbReference type="AlphaFoldDB" id="W4QBS2"/>
<gene>
    <name evidence="5" type="ORF">JCM9152_474</name>
</gene>
<feature type="domain" description="Lon proteolytic" evidence="4">
    <location>
        <begin position="237"/>
        <end position="345"/>
    </location>
</feature>
<dbReference type="PANTHER" id="PTHR10046">
    <property type="entry name" value="ATP DEPENDENT LON PROTEASE FAMILY MEMBER"/>
    <property type="match status" value="1"/>
</dbReference>
<protein>
    <recommendedName>
        <fullName evidence="1">endopeptidase La</fullName>
        <ecNumber evidence="1">3.4.21.53</ecNumber>
    </recommendedName>
</protein>
<feature type="active site" evidence="1">
    <location>
        <position position="243"/>
    </location>
</feature>
<evidence type="ECO:0000259" key="3">
    <source>
        <dbReference type="PROSITE" id="PS50106"/>
    </source>
</evidence>
<dbReference type="GO" id="GO:0004252">
    <property type="term" value="F:serine-type endopeptidase activity"/>
    <property type="evidence" value="ECO:0007669"/>
    <property type="project" value="UniProtKB-UniRule"/>
</dbReference>
<dbReference type="InterPro" id="IPR008269">
    <property type="entry name" value="Lon_proteolytic"/>
</dbReference>
<dbReference type="Proteomes" id="UP000018895">
    <property type="component" value="Unassembled WGS sequence"/>
</dbReference>
<dbReference type="NCBIfam" id="NF041438">
    <property type="entry name" value="SepM_fam_S16"/>
    <property type="match status" value="1"/>
</dbReference>
<dbReference type="Gene3D" id="2.30.42.10">
    <property type="match status" value="1"/>
</dbReference>
<sequence length="348" mass="38560">MKSEQTKPFLSKRWIILILFLLFIHFFPLPYYYSQPGDAKILSEVINVEGGHEEDGTFMLTTVQMGKANLLFYGWSYLSSYRLLYHEDQIRHEGESDEEYHHRQLMAMSSSQESAMIVAYEAAGKTIEYEYHGVIVTQLIEGMPAEEVLEIGDRILEVNGREIETAEQLIHTLSDKSVKDTVELLIKREDERIVVEVGFAPFPEKLGAQKGQVGIGISSPITERDIVVDPEVMIDTSQIGGPSAGLMFALEMYNQLTEENVTKGYHIAGTGTISEEGVVGRIGGAPQKVVAADRAGADYFLVPNDAGASQSNYEEALAAAEDIGAEMEIIPIDTFEEALEFLASIPPK</sequence>
<feature type="active site" evidence="1">
    <location>
        <position position="288"/>
    </location>
</feature>
<name>W4QBS2_9BACI</name>
<dbReference type="SMART" id="SM00228">
    <property type="entry name" value="PDZ"/>
    <property type="match status" value="1"/>
</dbReference>